<name>A0A3Q7FIB6_SOLLC</name>
<keyword evidence="9 13" id="KW-1133">Transmembrane helix</keyword>
<keyword evidence="5" id="KW-0732">Signal</keyword>
<dbReference type="Gramene" id="Solyc03g062660.3.1">
    <property type="protein sequence ID" value="Solyc03g062660.3.1"/>
    <property type="gene ID" value="Solyc03g062660.3"/>
</dbReference>
<dbReference type="KEGG" id="sly:101261592"/>
<dbReference type="GO" id="GO:0050832">
    <property type="term" value="P:defense response to fungus"/>
    <property type="evidence" value="ECO:0007669"/>
    <property type="project" value="UniProtKB-ARBA"/>
</dbReference>
<dbReference type="InterPro" id="IPR011009">
    <property type="entry name" value="Kinase-like_dom_sf"/>
</dbReference>
<evidence type="ECO:0000256" key="7">
    <source>
        <dbReference type="ARBA" id="ARBA00022741"/>
    </source>
</evidence>
<dbReference type="Pfam" id="PF00560">
    <property type="entry name" value="LRR_1"/>
    <property type="match status" value="3"/>
</dbReference>
<sequence>MTVQCIVYTFCWYWLFVAVSFTKNPELVCPSPMATICKSSISLYFSLSLFVLSCAMDEGDILLRFKDSVNDPLNLLSSWSKHSTSECNWSGITCTSSSSSVSSINLVSFNLSGSISSSICELPNLVHLNLANNLFNQPIPLHLSQCATLQSLNLSNNLIWGTIPDQIYLFQSLKILDFSRNHLQGRIPQGIGSLKHLQILNLGSNLLSGPFPLVLSNLTQLIILDLSQNPLFLTRIPRDIAKLTKLQMLFLQSSGFYGELVPNLFQGLKSLVILDLSHNNITATLPIVGFSLPNMVSFDVSRNKLSGSFPCGICEAKGLVHLGLHRNFFNGSIPNDSINKCMNLETFQVHDNLFLGNFPSRLWSLPRIKLIRAENNNFSGEIPDSISKAAQLEQVQIDNNSFTSKIPHGLGLIRSLYRFSASVNGLYGELPTNLCDSPVMSILNLSHNYLSGTIPELMNCKKIVSLSLAHNNFIGEIPKSLGILPVLTYLDLSHNNLSGQIPQELQNLKLALFNVSFNRLSGRVPASLISGLPASFLQGNPDLCGPGFSSSCSHEKTMPKDVNLSKLTSVLISAVAISSIIAAAVGFYITRLCRKQRSKMNGGRSVFFYPLRVTENDVMMEMCDKNARGNGGTFGRVYIVNLPSGELIAVKKLMNFGTHSEIKTLAKTRHKNITKILGFCYSNDAILLIYEYVARGSLGDLIGKPDFELPWSVRLRIAIGVAQGLEYLHKDCLPHLLHRNLKSTNILLDADYEPKMTDFALDLIIGEASFKSSLGSDACCYLAPEYGYTKRASEEMDTYSFGVILLELITGQRTDKAECGDVVKWVRRKINIRNGALEIIDPKISSASQHEMLGALDIALRCTSVMPEKRPSMVQVLTILRSLHSTFNLPYIHQPSTSTSTHTHS</sequence>
<dbReference type="Proteomes" id="UP000004994">
    <property type="component" value="Chromosome 3"/>
</dbReference>
<dbReference type="GO" id="GO:0005524">
    <property type="term" value="F:ATP binding"/>
    <property type="evidence" value="ECO:0007669"/>
    <property type="project" value="UniProtKB-KW"/>
</dbReference>
<evidence type="ECO:0000256" key="2">
    <source>
        <dbReference type="ARBA" id="ARBA00022614"/>
    </source>
</evidence>
<reference evidence="15" key="2">
    <citation type="submission" date="2019-01" db="UniProtKB">
        <authorList>
            <consortium name="EnsemblPlants"/>
        </authorList>
    </citation>
    <scope>IDENTIFICATION</scope>
    <source>
        <strain evidence="15">cv. Heinz 1706</strain>
    </source>
</reference>
<dbReference type="InterPro" id="IPR003591">
    <property type="entry name" value="Leu-rich_rpt_typical-subtyp"/>
</dbReference>
<keyword evidence="7" id="KW-0547">Nucleotide-binding</keyword>
<dbReference type="OrthoDB" id="2015831at2759"/>
<evidence type="ECO:0000256" key="9">
    <source>
        <dbReference type="ARBA" id="ARBA00022989"/>
    </source>
</evidence>
<dbReference type="FunFam" id="1.10.510.10:FF:000388">
    <property type="entry name" value="Leucine-rich repeat receptor-like tyrosine-protein kinase PXC3"/>
    <property type="match status" value="1"/>
</dbReference>
<reference evidence="15" key="1">
    <citation type="journal article" date="2012" name="Nature">
        <title>The tomato genome sequence provides insights into fleshy fruit evolution.</title>
        <authorList>
            <consortium name="Tomato Genome Consortium"/>
        </authorList>
    </citation>
    <scope>NUCLEOTIDE SEQUENCE [LARGE SCALE GENOMIC DNA]</scope>
    <source>
        <strain evidence="15">cv. Heinz 1706</strain>
    </source>
</reference>
<dbReference type="GO" id="GO:0016020">
    <property type="term" value="C:membrane"/>
    <property type="evidence" value="ECO:0007669"/>
    <property type="project" value="UniProtKB-SubCell"/>
</dbReference>
<evidence type="ECO:0000256" key="5">
    <source>
        <dbReference type="ARBA" id="ARBA00022729"/>
    </source>
</evidence>
<keyword evidence="16" id="KW-1185">Reference proteome</keyword>
<feature type="transmembrane region" description="Helical" evidence="13">
    <location>
        <begin position="567"/>
        <end position="590"/>
    </location>
</feature>
<keyword evidence="3" id="KW-0808">Transferase</keyword>
<dbReference type="Gene3D" id="3.30.200.20">
    <property type="entry name" value="Phosphorylase Kinase, domain 1"/>
    <property type="match status" value="1"/>
</dbReference>
<evidence type="ECO:0000313" key="16">
    <source>
        <dbReference type="Proteomes" id="UP000004994"/>
    </source>
</evidence>
<dbReference type="SMR" id="A0A3Q7FIB6"/>
<dbReference type="PANTHER" id="PTHR48056:SF31">
    <property type="entry name" value="PROTEIN KINASE DOMAIN-CONTAINING PROTEIN"/>
    <property type="match status" value="1"/>
</dbReference>
<dbReference type="PRINTS" id="PR00019">
    <property type="entry name" value="LEURICHRPT"/>
</dbReference>
<dbReference type="FunFam" id="3.80.10.10:FF:000516">
    <property type="entry name" value="Leucine-rich repeat family protein"/>
    <property type="match status" value="1"/>
</dbReference>
<dbReference type="FunFam" id="3.80.10.10:FF:000534">
    <property type="entry name" value="Probably inactive leucine-rich repeat receptor-like protein kinase At5g06940"/>
    <property type="match status" value="1"/>
</dbReference>
<evidence type="ECO:0000313" key="15">
    <source>
        <dbReference type="EnsemblPlants" id="Solyc03g062660.3.1"/>
    </source>
</evidence>
<dbReference type="SUPFAM" id="SSF56112">
    <property type="entry name" value="Protein kinase-like (PK-like)"/>
    <property type="match status" value="1"/>
</dbReference>
<evidence type="ECO:0000256" key="8">
    <source>
        <dbReference type="ARBA" id="ARBA00022840"/>
    </source>
</evidence>
<keyword evidence="8" id="KW-0067">ATP-binding</keyword>
<evidence type="ECO:0000256" key="12">
    <source>
        <dbReference type="ARBA" id="ARBA00023180"/>
    </source>
</evidence>
<dbReference type="InterPro" id="IPR000719">
    <property type="entry name" value="Prot_kinase_dom"/>
</dbReference>
<evidence type="ECO:0000256" key="4">
    <source>
        <dbReference type="ARBA" id="ARBA00022692"/>
    </source>
</evidence>
<dbReference type="SMART" id="SM00369">
    <property type="entry name" value="LRR_TYP"/>
    <property type="match status" value="5"/>
</dbReference>
<evidence type="ECO:0000256" key="3">
    <source>
        <dbReference type="ARBA" id="ARBA00022679"/>
    </source>
</evidence>
<dbReference type="InterPro" id="IPR050647">
    <property type="entry name" value="Plant_LRR-RLKs"/>
</dbReference>
<dbReference type="RefSeq" id="XP_004234802.2">
    <property type="nucleotide sequence ID" value="XM_004234754.5"/>
</dbReference>
<dbReference type="SUPFAM" id="SSF52058">
    <property type="entry name" value="L domain-like"/>
    <property type="match status" value="2"/>
</dbReference>
<dbReference type="Gene3D" id="1.10.510.10">
    <property type="entry name" value="Transferase(Phosphotransferase) domain 1"/>
    <property type="match status" value="1"/>
</dbReference>
<keyword evidence="11" id="KW-0675">Receptor</keyword>
<dbReference type="OMA" id="EPLCRVP"/>
<comment type="subcellular location">
    <subcellularLocation>
        <location evidence="1">Membrane</location>
        <topology evidence="1">Single-pass type I membrane protein</topology>
    </subcellularLocation>
</comment>
<dbReference type="Gene3D" id="3.80.10.10">
    <property type="entry name" value="Ribonuclease Inhibitor"/>
    <property type="match status" value="2"/>
</dbReference>
<dbReference type="InterPro" id="IPR032675">
    <property type="entry name" value="LRR_dom_sf"/>
</dbReference>
<keyword evidence="12" id="KW-0325">Glycoprotein</keyword>
<dbReference type="AlphaFoldDB" id="A0A3Q7FIB6"/>
<evidence type="ECO:0000256" key="13">
    <source>
        <dbReference type="SAM" id="Phobius"/>
    </source>
</evidence>
<dbReference type="Pfam" id="PF00069">
    <property type="entry name" value="Pkinase"/>
    <property type="match status" value="1"/>
</dbReference>
<dbReference type="Pfam" id="PF13855">
    <property type="entry name" value="LRR_8"/>
    <property type="match status" value="1"/>
</dbReference>
<dbReference type="PROSITE" id="PS50011">
    <property type="entry name" value="PROTEIN_KINASE_DOM"/>
    <property type="match status" value="1"/>
</dbReference>
<keyword evidence="6" id="KW-0677">Repeat</keyword>
<evidence type="ECO:0000256" key="10">
    <source>
        <dbReference type="ARBA" id="ARBA00023136"/>
    </source>
</evidence>
<evidence type="ECO:0000256" key="11">
    <source>
        <dbReference type="ARBA" id="ARBA00023170"/>
    </source>
</evidence>
<dbReference type="FunCoup" id="A0A3Q7FIB6">
    <property type="interactions" value="223"/>
</dbReference>
<keyword evidence="10 13" id="KW-0472">Membrane</keyword>
<keyword evidence="4 13" id="KW-0812">Transmembrane</keyword>
<dbReference type="PROSITE" id="PS51450">
    <property type="entry name" value="LRR"/>
    <property type="match status" value="1"/>
</dbReference>
<gene>
    <name evidence="15" type="primary">LOC101261592</name>
</gene>
<dbReference type="EnsemblPlants" id="Solyc03g062660.3.1">
    <property type="protein sequence ID" value="Solyc03g062660.3.1"/>
    <property type="gene ID" value="Solyc03g062660.3"/>
</dbReference>
<accession>A0A3Q7FIB6</accession>
<protein>
    <recommendedName>
        <fullName evidence="14">Protein kinase domain-containing protein</fullName>
    </recommendedName>
</protein>
<keyword evidence="2" id="KW-0433">Leucine-rich repeat</keyword>
<proteinExistence type="predicted"/>
<dbReference type="PaxDb" id="4081-Solyc03g062660.2.1"/>
<evidence type="ECO:0000256" key="6">
    <source>
        <dbReference type="ARBA" id="ARBA00022737"/>
    </source>
</evidence>
<dbReference type="PANTHER" id="PTHR48056">
    <property type="entry name" value="LRR RECEPTOR-LIKE SERINE/THREONINE-PROTEIN KINASE-RELATED"/>
    <property type="match status" value="1"/>
</dbReference>
<organism evidence="15">
    <name type="scientific">Solanum lycopersicum</name>
    <name type="common">Tomato</name>
    <name type="synonym">Lycopersicon esculentum</name>
    <dbReference type="NCBI Taxonomy" id="4081"/>
    <lineage>
        <taxon>Eukaryota</taxon>
        <taxon>Viridiplantae</taxon>
        <taxon>Streptophyta</taxon>
        <taxon>Embryophyta</taxon>
        <taxon>Tracheophyta</taxon>
        <taxon>Spermatophyta</taxon>
        <taxon>Magnoliopsida</taxon>
        <taxon>eudicotyledons</taxon>
        <taxon>Gunneridae</taxon>
        <taxon>Pentapetalae</taxon>
        <taxon>asterids</taxon>
        <taxon>lamiids</taxon>
        <taxon>Solanales</taxon>
        <taxon>Solanaceae</taxon>
        <taxon>Solanoideae</taxon>
        <taxon>Solaneae</taxon>
        <taxon>Solanum</taxon>
        <taxon>Solanum subgen. Lycopersicon</taxon>
    </lineage>
</organism>
<evidence type="ECO:0000259" key="14">
    <source>
        <dbReference type="PROSITE" id="PS50011"/>
    </source>
</evidence>
<dbReference type="InParanoid" id="A0A3Q7FIB6"/>
<dbReference type="GeneID" id="101261592"/>
<evidence type="ECO:0000256" key="1">
    <source>
        <dbReference type="ARBA" id="ARBA00004479"/>
    </source>
</evidence>
<dbReference type="InterPro" id="IPR001611">
    <property type="entry name" value="Leu-rich_rpt"/>
</dbReference>
<dbReference type="InterPro" id="IPR013210">
    <property type="entry name" value="LRR_N_plant-typ"/>
</dbReference>
<dbReference type="GO" id="GO:0004672">
    <property type="term" value="F:protein kinase activity"/>
    <property type="evidence" value="ECO:0000318"/>
    <property type="project" value="GO_Central"/>
</dbReference>
<feature type="domain" description="Protein kinase" evidence="14">
    <location>
        <begin position="623"/>
        <end position="887"/>
    </location>
</feature>
<dbReference type="Pfam" id="PF08263">
    <property type="entry name" value="LRRNT_2"/>
    <property type="match status" value="1"/>
</dbReference>